<dbReference type="InterPro" id="IPR046732">
    <property type="entry name" value="DUF6624"/>
</dbReference>
<feature type="chain" id="PRO_5011665290" evidence="1">
    <location>
        <begin position="17"/>
        <end position="240"/>
    </location>
</feature>
<dbReference type="EMBL" id="FOZL01000001">
    <property type="protein sequence ID" value="SFS06566.1"/>
    <property type="molecule type" value="Genomic_DNA"/>
</dbReference>
<dbReference type="STRING" id="474950.SAMN05421771_1225"/>
<protein>
    <submittedName>
        <fullName evidence="2">Uncharacterized protein</fullName>
    </submittedName>
</protein>
<reference evidence="2 3" key="1">
    <citation type="submission" date="2016-10" db="EMBL/GenBank/DDBJ databases">
        <authorList>
            <person name="de Groot N.N."/>
        </authorList>
    </citation>
    <scope>NUCLEOTIDE SEQUENCE [LARGE SCALE GENOMIC DNA]</scope>
    <source>
        <strain evidence="2 3">DSM 21001</strain>
    </source>
</reference>
<feature type="signal peptide" evidence="1">
    <location>
        <begin position="1"/>
        <end position="16"/>
    </location>
</feature>
<evidence type="ECO:0000313" key="3">
    <source>
        <dbReference type="Proteomes" id="UP000199024"/>
    </source>
</evidence>
<dbReference type="RefSeq" id="WP_089837554.1">
    <property type="nucleotide sequence ID" value="NZ_FOZL01000001.1"/>
</dbReference>
<dbReference type="Proteomes" id="UP000199024">
    <property type="component" value="Unassembled WGS sequence"/>
</dbReference>
<evidence type="ECO:0000256" key="1">
    <source>
        <dbReference type="SAM" id="SignalP"/>
    </source>
</evidence>
<accession>A0A1I6LT14</accession>
<proteinExistence type="predicted"/>
<gene>
    <name evidence="2" type="ORF">SAMN05421771_1225</name>
</gene>
<dbReference type="Pfam" id="PF20329">
    <property type="entry name" value="DUF6624"/>
    <property type="match status" value="1"/>
</dbReference>
<evidence type="ECO:0000313" key="2">
    <source>
        <dbReference type="EMBL" id="SFS06566.1"/>
    </source>
</evidence>
<keyword evidence="1" id="KW-0732">Signal</keyword>
<dbReference type="AlphaFoldDB" id="A0A1I6LT14"/>
<keyword evidence="3" id="KW-1185">Reference proteome</keyword>
<dbReference type="OrthoDB" id="7446297at2"/>
<sequence length="240" mass="26177">MIFGLFLLLAPSPVLTANPLPPVAAAQSAAGPSDWQADLKRRRDMLVERNGPGTNAALRAELLSMRDHDQDARGMHRAPGEGSKQPQIALNLAEIDKSLTDELKGIFEKNGWPTINLVGIEASNAAMLILTHTADHAWQRTLLPQLEALADSKRIDGSALALVIDKDLIAHGQPQRYGSQFKLVNGEMAMYAVEDPGALDRMRAEALLPPMDVYRKNLIDIYHFNISKQIIAPSAPAPQP</sequence>
<organism evidence="2 3">
    <name type="scientific">Granulicella pectinivorans</name>
    <dbReference type="NCBI Taxonomy" id="474950"/>
    <lineage>
        <taxon>Bacteria</taxon>
        <taxon>Pseudomonadati</taxon>
        <taxon>Acidobacteriota</taxon>
        <taxon>Terriglobia</taxon>
        <taxon>Terriglobales</taxon>
        <taxon>Acidobacteriaceae</taxon>
        <taxon>Granulicella</taxon>
    </lineage>
</organism>
<name>A0A1I6LT14_9BACT</name>